<dbReference type="AntiFam" id="ANF00095">
    <property type="entry name" value="Shadow ORF (opposite ABC transporters)"/>
</dbReference>
<dbReference type="AlphaFoldDB" id="A0A2A2M3G4"/>
<sequence length="282" mass="30473">MRVPSEYVLVRSAVAVAIGHLGSGCGEIDHLGDVGGVIADALQVLGDEQQMGDLADRARVLDHVGDERAEDAVVEIVERGVAFDDADRGFRITRRESVERGADHRRHHLAQIDRHRRTQRDDADREPLHLRLDRIDRLVVGAHARGEFGIGAGERLHGECDGILGKPAHLRDHAAQLADIGVECLDLAGPFLPRVGEDVAGRAAFDQLAEVEEGGALGDARGLLHVVRDDDDGVATAQFVDQLLDARGGDGIERAARFVHQDDFGFHRDGAGDAQPLLLAPR</sequence>
<dbReference type="Proteomes" id="UP000218231">
    <property type="component" value="Unassembled WGS sequence"/>
</dbReference>
<dbReference type="AntiFam" id="ANF00142">
    <property type="entry name" value="Shadow ORF (opposite yadG)"/>
</dbReference>
<dbReference type="OrthoDB" id="10687693at2759"/>
<feature type="compositionally biased region" description="Basic residues" evidence="1">
    <location>
        <begin position="103"/>
        <end position="118"/>
    </location>
</feature>
<gene>
    <name evidence="2" type="ORF">WR25_06722</name>
</gene>
<evidence type="ECO:0000313" key="3">
    <source>
        <dbReference type="Proteomes" id="UP000218231"/>
    </source>
</evidence>
<name>A0A2A2M3G4_9BILA</name>
<dbReference type="EMBL" id="LIAE01005836">
    <property type="protein sequence ID" value="PAV92986.1"/>
    <property type="molecule type" value="Genomic_DNA"/>
</dbReference>
<evidence type="ECO:0000313" key="2">
    <source>
        <dbReference type="EMBL" id="PAV92986.1"/>
    </source>
</evidence>
<reference evidence="2 3" key="1">
    <citation type="journal article" date="2017" name="Curr. Biol.">
        <title>Genome architecture and evolution of a unichromosomal asexual nematode.</title>
        <authorList>
            <person name="Fradin H."/>
            <person name="Zegar C."/>
            <person name="Gutwein M."/>
            <person name="Lucas J."/>
            <person name="Kovtun M."/>
            <person name="Corcoran D."/>
            <person name="Baugh L.R."/>
            <person name="Kiontke K."/>
            <person name="Gunsalus K."/>
            <person name="Fitch D.H."/>
            <person name="Piano F."/>
        </authorList>
    </citation>
    <scope>NUCLEOTIDE SEQUENCE [LARGE SCALE GENOMIC DNA]</scope>
    <source>
        <strain evidence="2">PF1309</strain>
    </source>
</reference>
<evidence type="ECO:0000256" key="1">
    <source>
        <dbReference type="SAM" id="MobiDB-lite"/>
    </source>
</evidence>
<dbReference type="PROSITE" id="PS51257">
    <property type="entry name" value="PROKAR_LIPOPROTEIN"/>
    <property type="match status" value="1"/>
</dbReference>
<feature type="region of interest" description="Disordered" evidence="1">
    <location>
        <begin position="102"/>
        <end position="123"/>
    </location>
</feature>
<comment type="caution">
    <text evidence="2">The sequence shown here is derived from an EMBL/GenBank/DDBJ whole genome shotgun (WGS) entry which is preliminary data.</text>
</comment>
<protein>
    <submittedName>
        <fullName evidence="2">Uncharacterized protein</fullName>
    </submittedName>
</protein>
<accession>A0A2A2M3G4</accession>
<keyword evidence="3" id="KW-1185">Reference proteome</keyword>
<organism evidence="2 3">
    <name type="scientific">Diploscapter pachys</name>
    <dbReference type="NCBI Taxonomy" id="2018661"/>
    <lineage>
        <taxon>Eukaryota</taxon>
        <taxon>Metazoa</taxon>
        <taxon>Ecdysozoa</taxon>
        <taxon>Nematoda</taxon>
        <taxon>Chromadorea</taxon>
        <taxon>Rhabditida</taxon>
        <taxon>Rhabditina</taxon>
        <taxon>Rhabditomorpha</taxon>
        <taxon>Rhabditoidea</taxon>
        <taxon>Rhabditidae</taxon>
        <taxon>Diploscapter</taxon>
    </lineage>
</organism>
<proteinExistence type="predicted"/>